<evidence type="ECO:0000259" key="5">
    <source>
        <dbReference type="Pfam" id="PF07686"/>
    </source>
</evidence>
<feature type="transmembrane region" description="Helical" evidence="4">
    <location>
        <begin position="51"/>
        <end position="72"/>
    </location>
</feature>
<dbReference type="Gene3D" id="2.60.40.10">
    <property type="entry name" value="Immunoglobulins"/>
    <property type="match status" value="1"/>
</dbReference>
<feature type="transmembrane region" description="Helical" evidence="4">
    <location>
        <begin position="78"/>
        <end position="96"/>
    </location>
</feature>
<name>A0A484C928_PERFV</name>
<keyword evidence="3" id="KW-0393">Immunoglobulin domain</keyword>
<evidence type="ECO:0000256" key="4">
    <source>
        <dbReference type="SAM" id="Phobius"/>
    </source>
</evidence>
<dbReference type="EMBL" id="SCKG01000020">
    <property type="protein sequence ID" value="TDG98512.1"/>
    <property type="molecule type" value="Genomic_DNA"/>
</dbReference>
<comment type="subcellular location">
    <subcellularLocation>
        <location evidence="1">Membrane</location>
    </subcellularLocation>
</comment>
<keyword evidence="4" id="KW-0812">Transmembrane</keyword>
<keyword evidence="4" id="KW-1133">Transmembrane helix</keyword>
<organism evidence="6 7">
    <name type="scientific">Perca flavescens</name>
    <name type="common">American yellow perch</name>
    <name type="synonym">Morone flavescens</name>
    <dbReference type="NCBI Taxonomy" id="8167"/>
    <lineage>
        <taxon>Eukaryota</taxon>
        <taxon>Metazoa</taxon>
        <taxon>Chordata</taxon>
        <taxon>Craniata</taxon>
        <taxon>Vertebrata</taxon>
        <taxon>Euteleostomi</taxon>
        <taxon>Actinopterygii</taxon>
        <taxon>Neopterygii</taxon>
        <taxon>Teleostei</taxon>
        <taxon>Neoteleostei</taxon>
        <taxon>Acanthomorphata</taxon>
        <taxon>Eupercaria</taxon>
        <taxon>Perciformes</taxon>
        <taxon>Percoidei</taxon>
        <taxon>Percidae</taxon>
        <taxon>Percinae</taxon>
        <taxon>Perca</taxon>
    </lineage>
</organism>
<accession>A0A484C928</accession>
<dbReference type="SUPFAM" id="SSF48726">
    <property type="entry name" value="Immunoglobulin"/>
    <property type="match status" value="1"/>
</dbReference>
<reference evidence="6 7" key="1">
    <citation type="submission" date="2019-01" db="EMBL/GenBank/DDBJ databases">
        <title>A chromosome-scale genome assembly of the yellow perch, Perca flavescens.</title>
        <authorList>
            <person name="Feron R."/>
            <person name="Morvezen R."/>
            <person name="Bestin A."/>
            <person name="Haffray P."/>
            <person name="Klopp C."/>
            <person name="Zahm M."/>
            <person name="Cabau C."/>
            <person name="Roques C."/>
            <person name="Donnadieu C."/>
            <person name="Bouchez O."/>
            <person name="Christie M."/>
            <person name="Larson W."/>
            <person name="Guiguen Y."/>
        </authorList>
    </citation>
    <scope>NUCLEOTIDE SEQUENCE [LARGE SCALE GENOMIC DNA]</scope>
    <source>
        <strain evidence="6">YP-PL-M2</strain>
        <tissue evidence="6">Blood</tissue>
    </source>
</reference>
<dbReference type="InterPro" id="IPR013106">
    <property type="entry name" value="Ig_V-set"/>
</dbReference>
<protein>
    <recommendedName>
        <fullName evidence="5">Immunoglobulin V-set domain-containing protein</fullName>
    </recommendedName>
</protein>
<evidence type="ECO:0000256" key="2">
    <source>
        <dbReference type="ARBA" id="ARBA00023136"/>
    </source>
</evidence>
<gene>
    <name evidence="6" type="ORF">EPR50_G00201020</name>
</gene>
<dbReference type="GO" id="GO:0005102">
    <property type="term" value="F:signaling receptor binding"/>
    <property type="evidence" value="ECO:0007669"/>
    <property type="project" value="TreeGrafter"/>
</dbReference>
<dbReference type="InterPro" id="IPR036179">
    <property type="entry name" value="Ig-like_dom_sf"/>
</dbReference>
<keyword evidence="2 4" id="KW-0472">Membrane</keyword>
<sequence length="219" mass="25142">THTHTHTDFSESFPGLESESNIWSVVCFSGNERREEQLFSRSRDSELCSPVKMKAVIAFYVFVAGVALVILVHELPTLFTRFLLAGVLIAGLVTYLSNFTITVSKVEVEEGARDVKLPAGTFIPPNEDFTVEWSRCAPEPMTVHEYVNGNDYLARQDRFYGNRTKLEEDPLMNRDFSLTLKDPCFRDSGTYICTVYKTREVHTQQVVRLRVKEKRWSLF</sequence>
<dbReference type="PANTHER" id="PTHR24100:SF151">
    <property type="entry name" value="ICOS LIGAND"/>
    <property type="match status" value="1"/>
</dbReference>
<evidence type="ECO:0000256" key="3">
    <source>
        <dbReference type="ARBA" id="ARBA00023319"/>
    </source>
</evidence>
<dbReference type="Pfam" id="PF07686">
    <property type="entry name" value="V-set"/>
    <property type="match status" value="1"/>
</dbReference>
<dbReference type="GO" id="GO:0050852">
    <property type="term" value="P:T cell receptor signaling pathway"/>
    <property type="evidence" value="ECO:0007669"/>
    <property type="project" value="TreeGrafter"/>
</dbReference>
<feature type="non-terminal residue" evidence="6">
    <location>
        <position position="1"/>
    </location>
</feature>
<keyword evidence="7" id="KW-1185">Reference proteome</keyword>
<dbReference type="PANTHER" id="PTHR24100">
    <property type="entry name" value="BUTYROPHILIN"/>
    <property type="match status" value="1"/>
</dbReference>
<evidence type="ECO:0000313" key="6">
    <source>
        <dbReference type="EMBL" id="TDG98512.1"/>
    </source>
</evidence>
<evidence type="ECO:0000256" key="1">
    <source>
        <dbReference type="ARBA" id="ARBA00004370"/>
    </source>
</evidence>
<dbReference type="GO" id="GO:0009897">
    <property type="term" value="C:external side of plasma membrane"/>
    <property type="evidence" value="ECO:0007669"/>
    <property type="project" value="TreeGrafter"/>
</dbReference>
<proteinExistence type="predicted"/>
<evidence type="ECO:0000313" key="7">
    <source>
        <dbReference type="Proteomes" id="UP000295070"/>
    </source>
</evidence>
<dbReference type="AlphaFoldDB" id="A0A484C928"/>
<feature type="domain" description="Immunoglobulin V-set" evidence="5">
    <location>
        <begin position="105"/>
        <end position="211"/>
    </location>
</feature>
<dbReference type="InterPro" id="IPR050504">
    <property type="entry name" value="IgSF_BTN/MOG"/>
</dbReference>
<dbReference type="GO" id="GO:0001817">
    <property type="term" value="P:regulation of cytokine production"/>
    <property type="evidence" value="ECO:0007669"/>
    <property type="project" value="TreeGrafter"/>
</dbReference>
<dbReference type="Proteomes" id="UP000295070">
    <property type="component" value="Chromosome 20"/>
</dbReference>
<dbReference type="InterPro" id="IPR013783">
    <property type="entry name" value="Ig-like_fold"/>
</dbReference>
<comment type="caution">
    <text evidence="6">The sequence shown here is derived from an EMBL/GenBank/DDBJ whole genome shotgun (WGS) entry which is preliminary data.</text>
</comment>